<dbReference type="GO" id="GO:0019205">
    <property type="term" value="F:nucleobase-containing compound kinase activity"/>
    <property type="evidence" value="ECO:0007669"/>
    <property type="project" value="InterPro"/>
</dbReference>
<evidence type="ECO:0000313" key="5">
    <source>
        <dbReference type="Proteomes" id="UP000316079"/>
    </source>
</evidence>
<dbReference type="Pfam" id="PF00406">
    <property type="entry name" value="ADK"/>
    <property type="match status" value="1"/>
</dbReference>
<dbReference type="InterPro" id="IPR007858">
    <property type="entry name" value="Dpy-30_motif"/>
</dbReference>
<protein>
    <submittedName>
        <fullName evidence="4">Uncharacterized protein</fullName>
    </submittedName>
</protein>
<keyword evidence="1" id="KW-0808">Transferase</keyword>
<dbReference type="InterPro" id="IPR000850">
    <property type="entry name" value="Adenylat/UMP-CMP_kin"/>
</dbReference>
<dbReference type="InterPro" id="IPR036291">
    <property type="entry name" value="NAD(P)-bd_dom_sf"/>
</dbReference>
<feature type="non-terminal residue" evidence="4">
    <location>
        <position position="1"/>
    </location>
</feature>
<dbReference type="CDD" id="cd01428">
    <property type="entry name" value="ADK"/>
    <property type="match status" value="1"/>
</dbReference>
<dbReference type="InterPro" id="IPR047499">
    <property type="entry name" value="DD_AK7"/>
</dbReference>
<dbReference type="AlphaFoldDB" id="A0A553RA58"/>
<dbReference type="GO" id="GO:0005524">
    <property type="term" value="F:ATP binding"/>
    <property type="evidence" value="ECO:0007669"/>
    <property type="project" value="InterPro"/>
</dbReference>
<dbReference type="STRING" id="623744.A0A553RA58"/>
<proteinExistence type="predicted"/>
<dbReference type="Gene3D" id="3.40.50.720">
    <property type="entry name" value="NAD(P)-binding Rossmann-like Domain"/>
    <property type="match status" value="1"/>
</dbReference>
<dbReference type="SUPFAM" id="SSF52540">
    <property type="entry name" value="P-loop containing nucleoside triphosphate hydrolases"/>
    <property type="match status" value="1"/>
</dbReference>
<keyword evidence="3" id="KW-0418">Kinase</keyword>
<evidence type="ECO:0000256" key="2">
    <source>
        <dbReference type="ARBA" id="ARBA00022741"/>
    </source>
</evidence>
<dbReference type="OrthoDB" id="10262413at2759"/>
<dbReference type="Gene3D" id="1.20.890.10">
    <property type="entry name" value="cAMP-dependent protein kinase regulatory subunit, dimerization-anchoring domain"/>
    <property type="match status" value="1"/>
</dbReference>
<dbReference type="Proteomes" id="UP000316079">
    <property type="component" value="Unassembled WGS sequence"/>
</dbReference>
<dbReference type="Gene3D" id="3.40.50.300">
    <property type="entry name" value="P-loop containing nucleotide triphosphate hydrolases"/>
    <property type="match status" value="1"/>
</dbReference>
<keyword evidence="2" id="KW-0547">Nucleotide-binding</keyword>
<accession>A0A553RA58</accession>
<dbReference type="InterPro" id="IPR027417">
    <property type="entry name" value="P-loop_NTPase"/>
</dbReference>
<dbReference type="GO" id="GO:0006139">
    <property type="term" value="P:nucleobase-containing compound metabolic process"/>
    <property type="evidence" value="ECO:0007669"/>
    <property type="project" value="InterPro"/>
</dbReference>
<keyword evidence="5" id="KW-1185">Reference proteome</keyword>
<dbReference type="CDD" id="cd22967">
    <property type="entry name" value="DD_AK7"/>
    <property type="match status" value="1"/>
</dbReference>
<comment type="caution">
    <text evidence="4">The sequence shown here is derived from an EMBL/GenBank/DDBJ whole genome shotgun (WGS) entry which is preliminary data.</text>
</comment>
<dbReference type="SUPFAM" id="SSF51735">
    <property type="entry name" value="NAD(P)-binding Rossmann-fold domains"/>
    <property type="match status" value="1"/>
</dbReference>
<dbReference type="PANTHER" id="PTHR23359">
    <property type="entry name" value="NUCLEOTIDE KINASE"/>
    <property type="match status" value="1"/>
</dbReference>
<gene>
    <name evidence="4" type="ORF">DNTS_002218</name>
</gene>
<evidence type="ECO:0000256" key="1">
    <source>
        <dbReference type="ARBA" id="ARBA00022679"/>
    </source>
</evidence>
<name>A0A553RA58_9TELE</name>
<organism evidence="4 5">
    <name type="scientific">Danionella cerebrum</name>
    <dbReference type="NCBI Taxonomy" id="2873325"/>
    <lineage>
        <taxon>Eukaryota</taxon>
        <taxon>Metazoa</taxon>
        <taxon>Chordata</taxon>
        <taxon>Craniata</taxon>
        <taxon>Vertebrata</taxon>
        <taxon>Euteleostomi</taxon>
        <taxon>Actinopterygii</taxon>
        <taxon>Neopterygii</taxon>
        <taxon>Teleostei</taxon>
        <taxon>Ostariophysi</taxon>
        <taxon>Cypriniformes</taxon>
        <taxon>Danionidae</taxon>
        <taxon>Danioninae</taxon>
        <taxon>Danionella</taxon>
    </lineage>
</organism>
<dbReference type="EMBL" id="SRMA01025110">
    <property type="protein sequence ID" value="TRY99060.1"/>
    <property type="molecule type" value="Genomic_DNA"/>
</dbReference>
<evidence type="ECO:0000313" key="4">
    <source>
        <dbReference type="EMBL" id="TRY99060.1"/>
    </source>
</evidence>
<dbReference type="Pfam" id="PF05186">
    <property type="entry name" value="Dpy-30"/>
    <property type="match status" value="1"/>
</dbReference>
<sequence length="616" mass="71025">RSSKSKRVFINNVDKYTSKNIAKFLASCVPGASLVAHGEDDDADDDEMQQEDGHAKIILGTFQIVGTVSSPGEKCSFIAEEYCNLKREDLFQQLMKCDVIIYDVTQYAEQEFPDIPLSDKYYRRRRAHPNFLDHVGLEKLVVKLGKKKSSLLSTYVVASGLQYGMGEQVFHLFFKMSWVGDVPHVPIFGDGSNILPTIHINDLAGIIQNIIDRKPALHYFVAADDSKNTLEEIIKAISLMLGPGKTENVLKEEIYLKRDLTQTDIDSLLINLRMEAVYVRENFNIQWVSGSGMVENMEQITEEYKQSRGLLPLRICILGPPAIGKTTIAERICKLYKLHHVKLKDTINETFEDLEMRVGKEEEEETDASEAQGFLEALREDINENGQLVDQNLIRIMRDKLTSKPCMKQGFVLDGFPKTFEQAKELFTNDEESEESQPANFIPEFLFSLDATDDFLKNRVLNLPEAVVEGTSYAPELFLQRLNKFRQRNVEDKTPLNYFEDLLILPEYLDDVEEEKRREIKKQMKQRALKRAETERQEEEEARLREQRWGEWSEQLLEVRRQEYGMLDSMSEPLRLYLMKEVMPTLSQGLIECCRTRPDDPIDFLAEFLLQNNPQA</sequence>
<evidence type="ECO:0000256" key="3">
    <source>
        <dbReference type="ARBA" id="ARBA00022777"/>
    </source>
</evidence>
<reference evidence="4 5" key="1">
    <citation type="journal article" date="2019" name="Sci. Data">
        <title>Hybrid genome assembly and annotation of Danionella translucida.</title>
        <authorList>
            <person name="Kadobianskyi M."/>
            <person name="Schulze L."/>
            <person name="Schuelke M."/>
            <person name="Judkewitz B."/>
        </authorList>
    </citation>
    <scope>NUCLEOTIDE SEQUENCE [LARGE SCALE GENOMIC DNA]</scope>
    <source>
        <strain evidence="4 5">Bolton</strain>
    </source>
</reference>
<dbReference type="PRINTS" id="PR00094">
    <property type="entry name" value="ADENYLTKNASE"/>
</dbReference>